<evidence type="ECO:0000259" key="6">
    <source>
        <dbReference type="Pfam" id="PF19047"/>
    </source>
</evidence>
<keyword evidence="7" id="KW-1185">Reference proteome</keyword>
<evidence type="ECO:0000256" key="4">
    <source>
        <dbReference type="SAM" id="Coils"/>
    </source>
</evidence>
<dbReference type="RefSeq" id="XP_072840350.1">
    <property type="nucleotide sequence ID" value="XM_072984249.1"/>
</dbReference>
<dbReference type="PANTHER" id="PTHR18947">
    <property type="entry name" value="HOOK PROTEINS"/>
    <property type="match status" value="1"/>
</dbReference>
<keyword evidence="2" id="KW-0963">Cytoplasm</keyword>
<evidence type="ECO:0000256" key="1">
    <source>
        <dbReference type="ARBA" id="ARBA00004496"/>
    </source>
</evidence>
<evidence type="ECO:0000256" key="2">
    <source>
        <dbReference type="ARBA" id="ARBA00022490"/>
    </source>
</evidence>
<feature type="compositionally biased region" description="Basic and acidic residues" evidence="5">
    <location>
        <begin position="523"/>
        <end position="547"/>
    </location>
</feature>
<dbReference type="SUPFAM" id="SSF116907">
    <property type="entry name" value="Hook domain"/>
    <property type="match status" value="1"/>
</dbReference>
<sequence>MDGDDAEMVEDFISGPLVTWVQTMECLADSRSDQPTSPQEKQNHECRKEYFVKLVNGDFLIRIMETIDMISEGRRLSWSEPTNESYRLQTLQTLLQRLRDFYQNDLQQLILSSPPNIYLLAHHPFTAQAVGEMKKLLLLLLGGAVQCERRDKVIGSIQTLDITTQAALVSAIQEVTREPENVLRLSWKDLGPSEAEQLLREAVPRIQELVHERDVSLEKLWELQQEQKTQPAPLPENHWQHLGVQLAEAWAEVRRLRQELEEKVEEMLDQQDERKDLEEHLQKLKQENRALAGEARLAGLYRDEVDALREKALQTERLQAEVAALRERLPALEQCRAQLKEERGFSQALLETKAMLEGQLEAARARGQQRLNQLEKEKMHLQACLNQVQEERDHLYQQAEDLLGEKMALERQLRQSLGETPEVLRAEEIERVWTPREPSEAPLLLGYEIKEAGQWSALERENQELRQKLQEALETKEVTLRLENAVLDRELKPLQSQAEPEPKVRAENLAIVKGQEQGGHEGLVPDKRKTQSQKQEAEGLLGERESALPEVRIPPSQVARRREAESHQRLGLEDSLRSLQEAHTATLEKQERQREQWRLERERLTEEIQALEREQEILQAGSGALQAAATQAELALEEARRSLQEERLQGVRLAQKARQADEALHEAQKELDALQRSREQHKIALAQLEAEKGALEEMLSEAENRRRRLEKDSQRLKAQVQVQEEALAAQGARLARLEAQTRQQARELDSLREAARRLQDSEREAAGLRERLDAECETSARLKEELQQEKAKGKEAESTFAQLREQMLTKEAVLQEEAGSEKYREEKHAGPSNGNKMGMEEENNALKRQLEELQARVAPLTNNQQAKSSIVAPPVLEPRTQLPVGQSPPDTEALPLQLEARTEALSARLIQVERENAVLQAEKSTLAERLSQLESHVDSRRAKWQGRGSNADEESEQRQAQSQASQVEAALLRSQQVLLESQLSDLRQRLALAESEAQASQRAREEWRGRYEALLRDHDRLTVLHERQGVDLEGLLGKQSSLKGDLRRLEQEYRELQSRHSQLLGQKTGLEEREEALREQKKHLEEAERRHQELAEQHSNLKEEHERVKQMLSQAERGRDDLQGELQGMRNRMTSLQLEQAKLEAESATLKEQNQQLDTALGRLTHQCELLAQLKGNQEEENRHLLQEIQALSRENRRLLEHSMESREHFQEEQRQYLDKLGELRREKQKLVEKIMDQYRVLEPALPRGKKSNWITEKIRKLMKPRREAFREQLRPMAEGAGSSESLTGQESHSVDGSVSSTPSSPAPLRKTSSALSLLEAQQVHFHRRRLSSRMPAVNSPGAGEGEGQDTPRQRFRQRRLGMLGSSREEAVITAVEWEITNQKRGE</sequence>
<dbReference type="InterPro" id="IPR043936">
    <property type="entry name" value="HOOK_N"/>
</dbReference>
<feature type="domain" description="HOOK N-terminal" evidence="6">
    <location>
        <begin position="82"/>
        <end position="174"/>
    </location>
</feature>
<proteinExistence type="predicted"/>
<feature type="region of interest" description="Disordered" evidence="5">
    <location>
        <begin position="1057"/>
        <end position="1089"/>
    </location>
</feature>
<evidence type="ECO:0000313" key="8">
    <source>
        <dbReference type="RefSeq" id="XP_072840350.1"/>
    </source>
</evidence>
<feature type="region of interest" description="Disordered" evidence="5">
    <location>
        <begin position="930"/>
        <end position="962"/>
    </location>
</feature>
<evidence type="ECO:0000256" key="5">
    <source>
        <dbReference type="SAM" id="MobiDB-lite"/>
    </source>
</evidence>
<protein>
    <submittedName>
        <fullName evidence="8">Coiled-coil domain-containing protein 88B</fullName>
    </submittedName>
</protein>
<accession>A0ABM5F4M5</accession>
<feature type="compositionally biased region" description="Basic and acidic residues" evidence="5">
    <location>
        <begin position="1069"/>
        <end position="1089"/>
    </location>
</feature>
<organism evidence="7 8">
    <name type="scientific">Pogona vitticeps</name>
    <name type="common">central bearded dragon</name>
    <dbReference type="NCBI Taxonomy" id="103695"/>
    <lineage>
        <taxon>Eukaryota</taxon>
        <taxon>Metazoa</taxon>
        <taxon>Chordata</taxon>
        <taxon>Craniata</taxon>
        <taxon>Vertebrata</taxon>
        <taxon>Euteleostomi</taxon>
        <taxon>Lepidosauria</taxon>
        <taxon>Squamata</taxon>
        <taxon>Bifurcata</taxon>
        <taxon>Unidentata</taxon>
        <taxon>Episquamata</taxon>
        <taxon>Toxicofera</taxon>
        <taxon>Iguania</taxon>
        <taxon>Acrodonta</taxon>
        <taxon>Agamidae</taxon>
        <taxon>Amphibolurinae</taxon>
        <taxon>Pogona</taxon>
    </lineage>
</organism>
<evidence type="ECO:0000313" key="7">
    <source>
        <dbReference type="Proteomes" id="UP001652642"/>
    </source>
</evidence>
<feature type="region of interest" description="Disordered" evidence="5">
    <location>
        <begin position="1327"/>
        <end position="1355"/>
    </location>
</feature>
<feature type="coiled-coil region" evidence="4">
    <location>
        <begin position="580"/>
        <end position="806"/>
    </location>
</feature>
<dbReference type="Gene3D" id="1.10.418.10">
    <property type="entry name" value="Calponin-like domain"/>
    <property type="match status" value="1"/>
</dbReference>
<reference evidence="8" key="1">
    <citation type="submission" date="2025-08" db="UniProtKB">
        <authorList>
            <consortium name="RefSeq"/>
        </authorList>
    </citation>
    <scope>IDENTIFICATION</scope>
</reference>
<name>A0ABM5F4M5_9SAUR</name>
<dbReference type="PANTHER" id="PTHR18947:SF35">
    <property type="entry name" value="COILED-COIL DOMAIN-CONTAINING PROTEIN 88B"/>
    <property type="match status" value="1"/>
</dbReference>
<feature type="compositionally biased region" description="Low complexity" evidence="5">
    <location>
        <begin position="1295"/>
        <end position="1304"/>
    </location>
</feature>
<feature type="compositionally biased region" description="Basic and acidic residues" evidence="5">
    <location>
        <begin position="819"/>
        <end position="829"/>
    </location>
</feature>
<feature type="coiled-coil region" evidence="4">
    <location>
        <begin position="455"/>
        <end position="482"/>
    </location>
</feature>
<gene>
    <name evidence="8" type="primary">CCDC88B</name>
</gene>
<feature type="coiled-coil region" evidence="4">
    <location>
        <begin position="246"/>
        <end position="419"/>
    </location>
</feature>
<feature type="region of interest" description="Disordered" evidence="5">
    <location>
        <begin position="816"/>
        <end position="838"/>
    </location>
</feature>
<dbReference type="GeneID" id="110081042"/>
<keyword evidence="3 4" id="KW-0175">Coiled coil</keyword>
<feature type="compositionally biased region" description="Basic and acidic residues" evidence="5">
    <location>
        <begin position="560"/>
        <end position="573"/>
    </location>
</feature>
<feature type="region of interest" description="Disordered" evidence="5">
    <location>
        <begin position="1278"/>
        <end position="1311"/>
    </location>
</feature>
<comment type="subcellular location">
    <subcellularLocation>
        <location evidence="1">Cytoplasm</location>
    </subcellularLocation>
</comment>
<dbReference type="Proteomes" id="UP001652642">
    <property type="component" value="Chromosome 15"/>
</dbReference>
<feature type="region of interest" description="Disordered" evidence="5">
    <location>
        <begin position="515"/>
        <end position="573"/>
    </location>
</feature>
<dbReference type="InterPro" id="IPR036872">
    <property type="entry name" value="CH_dom_sf"/>
</dbReference>
<dbReference type="Pfam" id="PF19047">
    <property type="entry name" value="HOOK_N"/>
    <property type="match status" value="1"/>
</dbReference>
<evidence type="ECO:0000256" key="3">
    <source>
        <dbReference type="ARBA" id="ARBA00023054"/>
    </source>
</evidence>